<feature type="compositionally biased region" description="Gly residues" evidence="10">
    <location>
        <begin position="126"/>
        <end position="140"/>
    </location>
</feature>
<evidence type="ECO:0000256" key="1">
    <source>
        <dbReference type="ARBA" id="ARBA00004589"/>
    </source>
</evidence>
<evidence type="ECO:0000256" key="6">
    <source>
        <dbReference type="ARBA" id="ARBA00022729"/>
    </source>
</evidence>
<evidence type="ECO:0000313" key="14">
    <source>
        <dbReference type="Proteomes" id="UP001197093"/>
    </source>
</evidence>
<proteinExistence type="inferred from homology"/>
<keyword evidence="6 11" id="KW-0732">Signal</keyword>
<evidence type="ECO:0000256" key="9">
    <source>
        <dbReference type="PROSITE-ProRule" id="PRU01356"/>
    </source>
</evidence>
<evidence type="ECO:0000256" key="2">
    <source>
        <dbReference type="ARBA" id="ARBA00004613"/>
    </source>
</evidence>
<dbReference type="GO" id="GO:0005576">
    <property type="term" value="C:extracellular region"/>
    <property type="evidence" value="ECO:0007669"/>
    <property type="project" value="UniProtKB-SubCell"/>
</dbReference>
<evidence type="ECO:0000259" key="12">
    <source>
        <dbReference type="PROSITE" id="PS52012"/>
    </source>
</evidence>
<evidence type="ECO:0000256" key="11">
    <source>
        <dbReference type="SAM" id="SignalP"/>
    </source>
</evidence>
<dbReference type="EMBL" id="JAHCVI010000001">
    <property type="protein sequence ID" value="KAG7293484.1"/>
    <property type="molecule type" value="Genomic_DNA"/>
</dbReference>
<keyword evidence="8" id="KW-0449">Lipoprotein</keyword>
<keyword evidence="4" id="KW-0964">Secreted</keyword>
<dbReference type="PROSITE" id="PS52012">
    <property type="entry name" value="CFEM"/>
    <property type="match status" value="1"/>
</dbReference>
<feature type="chain" id="PRO_5042166640" description="CFEM domain-containing protein" evidence="11">
    <location>
        <begin position="31"/>
        <end position="215"/>
    </location>
</feature>
<protein>
    <recommendedName>
        <fullName evidence="12">CFEM domain-containing protein</fullName>
    </recommendedName>
</protein>
<comment type="subcellular location">
    <subcellularLocation>
        <location evidence="1">Membrane</location>
        <topology evidence="1">Lipid-anchor</topology>
        <topology evidence="1">GPI-anchor</topology>
    </subcellularLocation>
    <subcellularLocation>
        <location evidence="2">Secreted</location>
    </subcellularLocation>
</comment>
<evidence type="ECO:0000256" key="5">
    <source>
        <dbReference type="ARBA" id="ARBA00022622"/>
    </source>
</evidence>
<comment type="caution">
    <text evidence="13">The sequence shown here is derived from an EMBL/GenBank/DDBJ whole genome shotgun (WGS) entry which is preliminary data.</text>
</comment>
<comment type="caution">
    <text evidence="9">Lacks conserved residue(s) required for the propagation of feature annotation.</text>
</comment>
<dbReference type="GO" id="GO:0098552">
    <property type="term" value="C:side of membrane"/>
    <property type="evidence" value="ECO:0007669"/>
    <property type="project" value="UniProtKB-KW"/>
</dbReference>
<dbReference type="Proteomes" id="UP001197093">
    <property type="component" value="Unassembled WGS sequence"/>
</dbReference>
<evidence type="ECO:0000256" key="10">
    <source>
        <dbReference type="SAM" id="MobiDB-lite"/>
    </source>
</evidence>
<evidence type="ECO:0000256" key="3">
    <source>
        <dbReference type="ARBA" id="ARBA00010031"/>
    </source>
</evidence>
<evidence type="ECO:0000256" key="7">
    <source>
        <dbReference type="ARBA" id="ARBA00023157"/>
    </source>
</evidence>
<sequence length="215" mass="20985">MAAIISRFACGVLSLLLLLLLFVQTAVADAATVTVTDYPGFTGQRNCAQFCGWNKYGAPFGCPSPVVNGCFCRPDLMSSAARSIASCVSSSCQGNGIDIASATSIYSAYCSQNGYTMAVQTAAPGSGSGSGSGSEAGSGAGANAPTPAQGAGSAVQTSGGTNNGNSGAAGNGCGNQVANASGINIVCGAKGDAGALATNPRWLALGVSLTAWFVV</sequence>
<keyword evidence="14" id="KW-1185">Reference proteome</keyword>
<evidence type="ECO:0000313" key="13">
    <source>
        <dbReference type="EMBL" id="KAG7293484.1"/>
    </source>
</evidence>
<evidence type="ECO:0000256" key="4">
    <source>
        <dbReference type="ARBA" id="ARBA00022525"/>
    </source>
</evidence>
<keyword evidence="5" id="KW-0472">Membrane</keyword>
<name>A0AAD4F676_9PEZI</name>
<keyword evidence="7" id="KW-1015">Disulfide bond</keyword>
<feature type="domain" description="CFEM" evidence="12">
    <location>
        <begin position="19"/>
        <end position="138"/>
    </location>
</feature>
<evidence type="ECO:0000256" key="8">
    <source>
        <dbReference type="ARBA" id="ARBA00023288"/>
    </source>
</evidence>
<dbReference type="InterPro" id="IPR008427">
    <property type="entry name" value="Extracellular_membr_CFEM_dom"/>
</dbReference>
<dbReference type="AlphaFoldDB" id="A0AAD4F676"/>
<feature type="region of interest" description="Disordered" evidence="10">
    <location>
        <begin position="126"/>
        <end position="161"/>
    </location>
</feature>
<keyword evidence="5" id="KW-0336">GPI-anchor</keyword>
<accession>A0AAD4F676</accession>
<comment type="similarity">
    <text evidence="3">Belongs to the RBT5 family.</text>
</comment>
<feature type="signal peptide" evidence="11">
    <location>
        <begin position="1"/>
        <end position="30"/>
    </location>
</feature>
<keyword evidence="5" id="KW-0325">Glycoprotein</keyword>
<gene>
    <name evidence="13" type="ORF">NEMBOFW57_003535</name>
</gene>
<organism evidence="13 14">
    <name type="scientific">Staphylotrichum longicolle</name>
    <dbReference type="NCBI Taxonomy" id="669026"/>
    <lineage>
        <taxon>Eukaryota</taxon>
        <taxon>Fungi</taxon>
        <taxon>Dikarya</taxon>
        <taxon>Ascomycota</taxon>
        <taxon>Pezizomycotina</taxon>
        <taxon>Sordariomycetes</taxon>
        <taxon>Sordariomycetidae</taxon>
        <taxon>Sordariales</taxon>
        <taxon>Chaetomiaceae</taxon>
        <taxon>Staphylotrichum</taxon>
    </lineage>
</organism>
<reference evidence="13" key="1">
    <citation type="submission" date="2023-02" db="EMBL/GenBank/DDBJ databases">
        <authorList>
            <person name="Palmer J.M."/>
        </authorList>
    </citation>
    <scope>NUCLEOTIDE SEQUENCE</scope>
    <source>
        <strain evidence="13">FW57</strain>
    </source>
</reference>